<evidence type="ECO:0000313" key="2">
    <source>
        <dbReference type="EMBL" id="KKE85836.1"/>
    </source>
</evidence>
<dbReference type="EMBL" id="AUXW01000001">
    <property type="protein sequence ID" value="KKE85836.1"/>
    <property type="molecule type" value="Genomic_DNA"/>
</dbReference>
<evidence type="ECO:0000313" key="3">
    <source>
        <dbReference type="Proteomes" id="UP000033434"/>
    </source>
</evidence>
<evidence type="ECO:0000256" key="1">
    <source>
        <dbReference type="SAM" id="Phobius"/>
    </source>
</evidence>
<reference evidence="2 3" key="1">
    <citation type="journal article" date="2015" name="BMC Genomics">
        <title>Genome mining reveals unlocked bioactive potential of marine Gram-negative bacteria.</title>
        <authorList>
            <person name="Machado H."/>
            <person name="Sonnenschein E.C."/>
            <person name="Melchiorsen J."/>
            <person name="Gram L."/>
        </authorList>
    </citation>
    <scope>NUCLEOTIDE SEQUENCE [LARGE SCALE GENOMIC DNA]</scope>
    <source>
        <strain evidence="2 3">S4054</strain>
    </source>
</reference>
<proteinExistence type="predicted"/>
<feature type="transmembrane region" description="Helical" evidence="1">
    <location>
        <begin position="12"/>
        <end position="32"/>
    </location>
</feature>
<keyword evidence="1" id="KW-0812">Transmembrane</keyword>
<keyword evidence="1" id="KW-0472">Membrane</keyword>
<comment type="caution">
    <text evidence="2">The sequence shown here is derived from an EMBL/GenBank/DDBJ whole genome shotgun (WGS) entry which is preliminary data.</text>
</comment>
<gene>
    <name evidence="2" type="ORF">N479_00250</name>
</gene>
<keyword evidence="1" id="KW-1133">Transmembrane helix</keyword>
<sequence length="94" mass="11403">MRKPLGKVHLGQYFDAIFFHFSNFAAVANFIYVERVFRSANFGYLVFRNYYFFDVFCSLKNYMVAHLLVNQSMVECFLCHRLLLKIRWRQRTNN</sequence>
<organism evidence="2 3">
    <name type="scientific">Pseudoalteromonas luteoviolacea S4054</name>
    <dbReference type="NCBI Taxonomy" id="1129367"/>
    <lineage>
        <taxon>Bacteria</taxon>
        <taxon>Pseudomonadati</taxon>
        <taxon>Pseudomonadota</taxon>
        <taxon>Gammaproteobacteria</taxon>
        <taxon>Alteromonadales</taxon>
        <taxon>Pseudoalteromonadaceae</taxon>
        <taxon>Pseudoalteromonas</taxon>
    </lineage>
</organism>
<dbReference type="PATRIC" id="fig|1129367.4.peg.52"/>
<dbReference type="Proteomes" id="UP000033434">
    <property type="component" value="Unassembled WGS sequence"/>
</dbReference>
<protein>
    <submittedName>
        <fullName evidence="2">Uncharacterized protein</fullName>
    </submittedName>
</protein>
<dbReference type="AlphaFoldDB" id="A0A0F6AIL7"/>
<name>A0A0F6AIL7_9GAMM</name>
<accession>A0A0F6AIL7</accession>